<evidence type="ECO:0000259" key="5">
    <source>
        <dbReference type="Pfam" id="PF13793"/>
    </source>
</evidence>
<dbReference type="SMART" id="SM01400">
    <property type="entry name" value="Pribosyltran_N"/>
    <property type="match status" value="1"/>
</dbReference>
<evidence type="ECO:0000256" key="4">
    <source>
        <dbReference type="SAM" id="MobiDB-lite"/>
    </source>
</evidence>
<dbReference type="GO" id="GO:0005524">
    <property type="term" value="F:ATP binding"/>
    <property type="evidence" value="ECO:0007669"/>
    <property type="project" value="TreeGrafter"/>
</dbReference>
<dbReference type="InterPro" id="IPR029099">
    <property type="entry name" value="Pribosyltran_N"/>
</dbReference>
<accession>A0AAD4HZZ2</accession>
<feature type="domain" description="Ribose-phosphate pyrophosphokinase N-terminal" evidence="5">
    <location>
        <begin position="125"/>
        <end position="161"/>
    </location>
</feature>
<comment type="similarity">
    <text evidence="2">Belongs to the ribose-phosphate pyrophosphokinase family.</text>
</comment>
<dbReference type="Proteomes" id="UP001197093">
    <property type="component" value="Unassembled WGS sequence"/>
</dbReference>
<gene>
    <name evidence="6" type="ORF">NEMBOFW57_005153</name>
</gene>
<dbReference type="InterPro" id="IPR005946">
    <property type="entry name" value="Rib-P_diPkinase"/>
</dbReference>
<dbReference type="GO" id="GO:0000287">
    <property type="term" value="F:magnesium ion binding"/>
    <property type="evidence" value="ECO:0007669"/>
    <property type="project" value="InterPro"/>
</dbReference>
<dbReference type="EMBL" id="JAHCVI010000002">
    <property type="protein sequence ID" value="KAG7288795.1"/>
    <property type="molecule type" value="Genomic_DNA"/>
</dbReference>
<dbReference type="GO" id="GO:0006164">
    <property type="term" value="P:purine nucleotide biosynthetic process"/>
    <property type="evidence" value="ECO:0007669"/>
    <property type="project" value="TreeGrafter"/>
</dbReference>
<feature type="region of interest" description="Disordered" evidence="4">
    <location>
        <begin position="72"/>
        <end position="104"/>
    </location>
</feature>
<feature type="domain" description="Ribose-phosphate pyrophosphokinase N-terminal" evidence="5">
    <location>
        <begin position="5"/>
        <end position="60"/>
    </location>
</feature>
<comment type="caution">
    <text evidence="6">The sequence shown here is derived from an EMBL/GenBank/DDBJ whole genome shotgun (WGS) entry which is preliminary data.</text>
</comment>
<dbReference type="InterPro" id="IPR000836">
    <property type="entry name" value="PRTase_dom"/>
</dbReference>
<dbReference type="FunFam" id="3.40.50.2020:FF:000030">
    <property type="entry name" value="Ribose-phosphate pyrophosphokinase II"/>
    <property type="match status" value="1"/>
</dbReference>
<evidence type="ECO:0000313" key="7">
    <source>
        <dbReference type="Proteomes" id="UP001197093"/>
    </source>
</evidence>
<dbReference type="GO" id="GO:0002189">
    <property type="term" value="C:ribose phosphate diphosphokinase complex"/>
    <property type="evidence" value="ECO:0007669"/>
    <property type="project" value="TreeGrafter"/>
</dbReference>
<dbReference type="AlphaFoldDB" id="A0AAD4HZZ2"/>
<name>A0AAD4HZZ2_9PEZI</name>
<dbReference type="Pfam" id="PF13793">
    <property type="entry name" value="Pribosyltran_N"/>
    <property type="match status" value="2"/>
</dbReference>
<evidence type="ECO:0000313" key="6">
    <source>
        <dbReference type="EMBL" id="KAG7288795.1"/>
    </source>
</evidence>
<feature type="compositionally biased region" description="Gly residues" evidence="4">
    <location>
        <begin position="72"/>
        <end position="94"/>
    </location>
</feature>
<dbReference type="Gene3D" id="3.40.50.2020">
    <property type="match status" value="3"/>
</dbReference>
<dbReference type="CDD" id="cd06223">
    <property type="entry name" value="PRTases_typeI"/>
    <property type="match status" value="1"/>
</dbReference>
<dbReference type="GO" id="GO:0006015">
    <property type="term" value="P:5-phosphoribose 1-diphosphate biosynthetic process"/>
    <property type="evidence" value="ECO:0007669"/>
    <property type="project" value="TreeGrafter"/>
</dbReference>
<protein>
    <recommendedName>
        <fullName evidence="5">Ribose-phosphate pyrophosphokinase N-terminal domain-containing protein</fullName>
    </recommendedName>
</protein>
<dbReference type="NCBIfam" id="TIGR01251">
    <property type="entry name" value="ribP_PPkin"/>
    <property type="match status" value="1"/>
</dbReference>
<evidence type="ECO:0000256" key="2">
    <source>
        <dbReference type="ARBA" id="ARBA00006478"/>
    </source>
</evidence>
<evidence type="ECO:0000256" key="3">
    <source>
        <dbReference type="ARBA" id="ARBA00022727"/>
    </source>
</evidence>
<sequence>MPRDIVLLAGSSHPAFVDAVAERLGIQPSPRVLAKFSSGETRCEIQDSVRGKDVYIVQTFGVGHEQGYGCGHGHGHGSSGGGGGNGGIVEGGVEGQEDGVDGEEKAALNNGEPAVVPAAAEEEKHTVNDYFIELCIMISACKTGSAKRVTAVLPLFPYSRQPDLPFSKVGAPSVGVSPPRNQAEWEKGGVGEGCLADAKGKGAGEHAAESLPVTPGSHVSKTAALGSAGVDVVEMMGGVTLKWEAHAPTAAKDGSPAVVQQQQPGRYTTHDYENPSLMMALQARSGHKQFMAQAGSLVADLLTCAGADRVLTCDLHESAYQGFFDIPVDNLYARPLLKRYIRQNITNYRDAVIVSPDAGGAKRATAIADSLGMAFALIHKERRPPKISETPKSTMMLVGDVAGRVCILIDDLVDTAHTITRAAKLLKRGGAVGVVALLTHGVLSGDAVARVRDSASLDKMVVTNTVPQEAHVGQCGGKLEVLDVSGTFAEAVRRVHYGESVSGLFQYV</sequence>
<dbReference type="GO" id="GO:0004749">
    <property type="term" value="F:ribose phosphate diphosphokinase activity"/>
    <property type="evidence" value="ECO:0007669"/>
    <property type="project" value="TreeGrafter"/>
</dbReference>
<organism evidence="6 7">
    <name type="scientific">Staphylotrichum longicolle</name>
    <dbReference type="NCBI Taxonomy" id="669026"/>
    <lineage>
        <taxon>Eukaryota</taxon>
        <taxon>Fungi</taxon>
        <taxon>Dikarya</taxon>
        <taxon>Ascomycota</taxon>
        <taxon>Pezizomycotina</taxon>
        <taxon>Sordariomycetes</taxon>
        <taxon>Sordariomycetidae</taxon>
        <taxon>Sordariales</taxon>
        <taxon>Chaetomiaceae</taxon>
        <taxon>Staphylotrichum</taxon>
    </lineage>
</organism>
<keyword evidence="3" id="KW-0545">Nucleotide biosynthesis</keyword>
<keyword evidence="7" id="KW-1185">Reference proteome</keyword>
<dbReference type="InterPro" id="IPR029057">
    <property type="entry name" value="PRTase-like"/>
</dbReference>
<dbReference type="GO" id="GO:0005737">
    <property type="term" value="C:cytoplasm"/>
    <property type="evidence" value="ECO:0007669"/>
    <property type="project" value="TreeGrafter"/>
</dbReference>
<dbReference type="PANTHER" id="PTHR10210">
    <property type="entry name" value="RIBOSE-PHOSPHATE DIPHOSPHOKINASE FAMILY MEMBER"/>
    <property type="match status" value="1"/>
</dbReference>
<dbReference type="Pfam" id="PF14572">
    <property type="entry name" value="Pribosyl_synth"/>
    <property type="match status" value="1"/>
</dbReference>
<comment type="pathway">
    <text evidence="1">Metabolic intermediate biosynthesis; 5-phospho-alpha-D-ribose 1-diphosphate biosynthesis; 5-phospho-alpha-D-ribose 1-diphosphate from D-ribose 5-phosphate (route I): step 1/1.</text>
</comment>
<reference evidence="6" key="1">
    <citation type="submission" date="2023-02" db="EMBL/GenBank/DDBJ databases">
        <authorList>
            <person name="Palmer J.M."/>
        </authorList>
    </citation>
    <scope>NUCLEOTIDE SEQUENCE</scope>
    <source>
        <strain evidence="6">FW57</strain>
    </source>
</reference>
<proteinExistence type="inferred from homology"/>
<dbReference type="PANTHER" id="PTHR10210:SF36">
    <property type="entry name" value="RIBOSE-PHOSPHATE PYROPHOSPHOKINASE 5"/>
    <property type="match status" value="1"/>
</dbReference>
<dbReference type="FunFam" id="3.40.50.2020:FF:000014">
    <property type="entry name" value="Ribose-phosphate pyrophosphokinase 1"/>
    <property type="match status" value="1"/>
</dbReference>
<dbReference type="SUPFAM" id="SSF53271">
    <property type="entry name" value="PRTase-like"/>
    <property type="match status" value="3"/>
</dbReference>
<evidence type="ECO:0000256" key="1">
    <source>
        <dbReference type="ARBA" id="ARBA00004996"/>
    </source>
</evidence>